<name>A0A2P8A041_9PEZI</name>
<evidence type="ECO:0000256" key="2">
    <source>
        <dbReference type="SAM" id="Phobius"/>
    </source>
</evidence>
<evidence type="ECO:0000256" key="1">
    <source>
        <dbReference type="SAM" id="MobiDB-lite"/>
    </source>
</evidence>
<keyword evidence="2" id="KW-0812">Transmembrane</keyword>
<accession>A0A2P8A041</accession>
<dbReference type="EMBL" id="NHZQ01000087">
    <property type="protein sequence ID" value="PSK53838.1"/>
    <property type="molecule type" value="Genomic_DNA"/>
</dbReference>
<sequence>MARRAARLKEPLTDSWASMNDDARSVESVELSDEDVVTSQTQERPNVDLTASRADHLHDALGNRTAFRQDREIRSSQLLNSASGMKVPQASVNRANPRQRIARPRERGTSHFVMPTLEHTSSHETSPVKANNEQSVATQNESPSRRQRRGKPLPRSKSEPEQNMLDLVWLNFLSPLLAYAFQVFGIATRIAKPFIAYALAVYILVGALIMARNFLFTSMTSAMAPVCRVPGAGLIVPFCASGNFSQPHGDVEFDQLISTQSAFEEVLTTSAESASLPMDMKRSEASIRDLRHVVEYSALPSRNELVFEFTGFIDTARQASADLTKHNSRIGSAVDRILSTNRWTLQVLEGIEASKADQGSVSRFIGEHLNIFAPFQGAPTKLTRDILYDQYIRHTTAVEEQIQTLILEAQALLAVLQNLDDRLDLIASISTRDGIKIQDNKDELFALLWTKLGGNRSSVTRVQRQLAVLKEVGAYRKMAFAHVSGTIIKLQSIAAALEDLRERVARPEVLGIGSGNTIRRDEIPLEMHIGEIMMGVERLETVREEGRRIEGQRLRNILDKDEKRGIEAS</sequence>
<dbReference type="STRING" id="40998.A0A2P8A041"/>
<dbReference type="Proteomes" id="UP000243723">
    <property type="component" value="Unassembled WGS sequence"/>
</dbReference>
<dbReference type="AlphaFoldDB" id="A0A2P8A041"/>
<dbReference type="OrthoDB" id="4179406at2759"/>
<reference evidence="3 4" key="1">
    <citation type="submission" date="2017-05" db="EMBL/GenBank/DDBJ databases">
        <title>Draft genome sequence of Elsinoe australis.</title>
        <authorList>
            <person name="Cheng Q."/>
        </authorList>
    </citation>
    <scope>NUCLEOTIDE SEQUENCE [LARGE SCALE GENOMIC DNA]</scope>
    <source>
        <strain evidence="3 4">NL1</strain>
    </source>
</reference>
<comment type="caution">
    <text evidence="3">The sequence shown here is derived from an EMBL/GenBank/DDBJ whole genome shotgun (WGS) entry which is preliminary data.</text>
</comment>
<feature type="transmembrane region" description="Helical" evidence="2">
    <location>
        <begin position="194"/>
        <end position="215"/>
    </location>
</feature>
<feature type="transmembrane region" description="Helical" evidence="2">
    <location>
        <begin position="167"/>
        <end position="188"/>
    </location>
</feature>
<feature type="region of interest" description="Disordered" evidence="1">
    <location>
        <begin position="29"/>
        <end position="49"/>
    </location>
</feature>
<evidence type="ECO:0000313" key="3">
    <source>
        <dbReference type="EMBL" id="PSK53838.1"/>
    </source>
</evidence>
<gene>
    <name evidence="3" type="ORF">B9Z65_7644</name>
</gene>
<keyword evidence="4" id="KW-1185">Reference proteome</keyword>
<evidence type="ECO:0000313" key="4">
    <source>
        <dbReference type="Proteomes" id="UP000243723"/>
    </source>
</evidence>
<feature type="region of interest" description="Disordered" evidence="1">
    <location>
        <begin position="78"/>
        <end position="159"/>
    </location>
</feature>
<proteinExistence type="predicted"/>
<feature type="compositionally biased region" description="Basic residues" evidence="1">
    <location>
        <begin position="145"/>
        <end position="154"/>
    </location>
</feature>
<protein>
    <submittedName>
        <fullName evidence="3">Uncharacterized protein</fullName>
    </submittedName>
</protein>
<feature type="compositionally biased region" description="Polar residues" evidence="1">
    <location>
        <begin position="123"/>
        <end position="142"/>
    </location>
</feature>
<organism evidence="3 4">
    <name type="scientific">Elsinoe australis</name>
    <dbReference type="NCBI Taxonomy" id="40998"/>
    <lineage>
        <taxon>Eukaryota</taxon>
        <taxon>Fungi</taxon>
        <taxon>Dikarya</taxon>
        <taxon>Ascomycota</taxon>
        <taxon>Pezizomycotina</taxon>
        <taxon>Dothideomycetes</taxon>
        <taxon>Dothideomycetidae</taxon>
        <taxon>Myriangiales</taxon>
        <taxon>Elsinoaceae</taxon>
        <taxon>Elsinoe</taxon>
    </lineage>
</organism>
<keyword evidence="2" id="KW-0472">Membrane</keyword>
<keyword evidence="2" id="KW-1133">Transmembrane helix</keyword>